<dbReference type="SUPFAM" id="SSF53383">
    <property type="entry name" value="PLP-dependent transferases"/>
    <property type="match status" value="1"/>
</dbReference>
<gene>
    <name evidence="7" type="ORF">SAMN02745775_102371</name>
</gene>
<dbReference type="InterPro" id="IPR005814">
    <property type="entry name" value="Aminotrans_3"/>
</dbReference>
<keyword evidence="3" id="KW-0032">Aminotransferase</keyword>
<evidence type="ECO:0000256" key="4">
    <source>
        <dbReference type="ARBA" id="ARBA00022679"/>
    </source>
</evidence>
<keyword evidence="4" id="KW-0808">Transferase</keyword>
<dbReference type="GO" id="GO:0004015">
    <property type="term" value="F:adenosylmethionine-8-amino-7-oxononanoate transaminase activity"/>
    <property type="evidence" value="ECO:0007669"/>
    <property type="project" value="TreeGrafter"/>
</dbReference>
<protein>
    <submittedName>
        <fullName evidence="7">4-aminobutyrate---pyruvate transaminase</fullName>
    </submittedName>
</protein>
<evidence type="ECO:0000313" key="8">
    <source>
        <dbReference type="Proteomes" id="UP000199473"/>
    </source>
</evidence>
<comment type="cofactor">
    <cofactor evidence="1">
        <name>pyridoxal 5'-phosphate</name>
        <dbReference type="ChEBI" id="CHEBI:597326"/>
    </cofactor>
</comment>
<dbReference type="AlphaFoldDB" id="A0A1I3ZBQ0"/>
<evidence type="ECO:0000256" key="2">
    <source>
        <dbReference type="ARBA" id="ARBA00008954"/>
    </source>
</evidence>
<keyword evidence="7" id="KW-0670">Pyruvate</keyword>
<dbReference type="Pfam" id="PF00202">
    <property type="entry name" value="Aminotran_3"/>
    <property type="match status" value="1"/>
</dbReference>
<dbReference type="Proteomes" id="UP000199473">
    <property type="component" value="Unassembled WGS sequence"/>
</dbReference>
<reference evidence="7 8" key="1">
    <citation type="submission" date="2016-10" db="EMBL/GenBank/DDBJ databases">
        <authorList>
            <person name="de Groot N.N."/>
        </authorList>
    </citation>
    <scope>NUCLEOTIDE SEQUENCE [LARGE SCALE GENOMIC DNA]</scope>
    <source>
        <strain evidence="7 8">DSM 19981</strain>
    </source>
</reference>
<dbReference type="CDD" id="cd00610">
    <property type="entry name" value="OAT_like"/>
    <property type="match status" value="1"/>
</dbReference>
<dbReference type="InterPro" id="IPR015422">
    <property type="entry name" value="PyrdxlP-dep_Trfase_small"/>
</dbReference>
<dbReference type="NCBIfam" id="NF004767">
    <property type="entry name" value="PRK06105.1"/>
    <property type="match status" value="1"/>
</dbReference>
<proteinExistence type="inferred from homology"/>
<evidence type="ECO:0000256" key="3">
    <source>
        <dbReference type="ARBA" id="ARBA00022576"/>
    </source>
</evidence>
<dbReference type="NCBIfam" id="NF005682">
    <property type="entry name" value="PRK07480.1"/>
    <property type="match status" value="1"/>
</dbReference>
<dbReference type="Gene3D" id="3.90.1150.10">
    <property type="entry name" value="Aspartate Aminotransferase, domain 1"/>
    <property type="match status" value="1"/>
</dbReference>
<dbReference type="RefSeq" id="WP_092958406.1">
    <property type="nucleotide sequence ID" value="NZ_FOSQ01000002.1"/>
</dbReference>
<dbReference type="OrthoDB" id="9801834at2"/>
<organism evidence="7 8">
    <name type="scientific">Falsiroseomonas stagni DSM 19981</name>
    <dbReference type="NCBI Taxonomy" id="1123062"/>
    <lineage>
        <taxon>Bacteria</taxon>
        <taxon>Pseudomonadati</taxon>
        <taxon>Pseudomonadota</taxon>
        <taxon>Alphaproteobacteria</taxon>
        <taxon>Acetobacterales</taxon>
        <taxon>Roseomonadaceae</taxon>
        <taxon>Falsiroseomonas</taxon>
    </lineage>
</organism>
<dbReference type="PROSITE" id="PS00600">
    <property type="entry name" value="AA_TRANSFER_CLASS_3"/>
    <property type="match status" value="1"/>
</dbReference>
<name>A0A1I3ZBQ0_9PROT</name>
<dbReference type="EMBL" id="FOSQ01000002">
    <property type="protein sequence ID" value="SFK41443.1"/>
    <property type="molecule type" value="Genomic_DNA"/>
</dbReference>
<dbReference type="Gene3D" id="3.40.640.10">
    <property type="entry name" value="Type I PLP-dependent aspartate aminotransferase-like (Major domain)"/>
    <property type="match status" value="1"/>
</dbReference>
<dbReference type="InterPro" id="IPR015421">
    <property type="entry name" value="PyrdxlP-dep_Trfase_major"/>
</dbReference>
<dbReference type="GO" id="GO:0030170">
    <property type="term" value="F:pyridoxal phosphate binding"/>
    <property type="evidence" value="ECO:0007669"/>
    <property type="project" value="InterPro"/>
</dbReference>
<dbReference type="PANTHER" id="PTHR42684:SF3">
    <property type="entry name" value="ADENOSYLMETHIONINE-8-AMINO-7-OXONONANOATE AMINOTRANSFERASE"/>
    <property type="match status" value="1"/>
</dbReference>
<sequence length="469" mass="51082">MTPPATPVRNSNAERDIANVLHPYTDHRAHAKNGPLVIARGEGVKVWDDQGKEYIEAVAGLWCASLGFSNHRLAEVAYEQMKKLPFYHAFTAKSHEPLIDLSEMLIERAPCAMSKVFYANSGSEANDTAIKMVWYYNNAIGKPEKKKIISRLKAYHGITIASGSLTGLPANHKMFDLPVGDRFIHVSTPHHYHGAKPGESEADFATRLAQELEDTILREGPETVAAFFAEPVMGAGGVMVPPATYFDKIQAVLRKYDVLFVADEVICGFGRTGNYWGCQTYSITPDIITCAKALSASFLPISAVIINDRVFQGLADGSSTIGTWGHGFTYSGHPVAAAVALETLKIYDELNIVEHVNKVGAHMQAKLRERFEGHPLVGEVRGIGMVAAMELVADKGAKKNFEPSAKVGPRLAKLGEAEGVILRGLANDTIAFSPPLIMKADEVDEMVERTGRALDALAVQLRRESLTVV</sequence>
<dbReference type="InterPro" id="IPR015424">
    <property type="entry name" value="PyrdxlP-dep_Trfase"/>
</dbReference>
<dbReference type="PANTHER" id="PTHR42684">
    <property type="entry name" value="ADENOSYLMETHIONINE-8-AMINO-7-OXONONANOATE AMINOTRANSFERASE"/>
    <property type="match status" value="1"/>
</dbReference>
<evidence type="ECO:0000313" key="7">
    <source>
        <dbReference type="EMBL" id="SFK41443.1"/>
    </source>
</evidence>
<dbReference type="PIRSF" id="PIRSF000521">
    <property type="entry name" value="Transaminase_4ab_Lys_Orn"/>
    <property type="match status" value="1"/>
</dbReference>
<keyword evidence="8" id="KW-1185">Reference proteome</keyword>
<dbReference type="STRING" id="1123062.SAMN02745775_102371"/>
<comment type="similarity">
    <text evidence="2 6">Belongs to the class-III pyridoxal-phosphate-dependent aminotransferase family.</text>
</comment>
<evidence type="ECO:0000256" key="1">
    <source>
        <dbReference type="ARBA" id="ARBA00001933"/>
    </source>
</evidence>
<evidence type="ECO:0000256" key="6">
    <source>
        <dbReference type="RuleBase" id="RU003560"/>
    </source>
</evidence>
<evidence type="ECO:0000256" key="5">
    <source>
        <dbReference type="ARBA" id="ARBA00022898"/>
    </source>
</evidence>
<dbReference type="GO" id="GO:0009448">
    <property type="term" value="P:gamma-aminobutyric acid metabolic process"/>
    <property type="evidence" value="ECO:0007669"/>
    <property type="project" value="TreeGrafter"/>
</dbReference>
<dbReference type="FunFam" id="3.40.640.10:FF:000014">
    <property type="entry name" value="Adenosylmethionine-8-amino-7-oxononanoate aminotransferase, probable"/>
    <property type="match status" value="1"/>
</dbReference>
<dbReference type="InterPro" id="IPR049704">
    <property type="entry name" value="Aminotrans_3_PPA_site"/>
</dbReference>
<dbReference type="GO" id="GO:0009102">
    <property type="term" value="P:biotin biosynthetic process"/>
    <property type="evidence" value="ECO:0007669"/>
    <property type="project" value="TreeGrafter"/>
</dbReference>
<keyword evidence="5 6" id="KW-0663">Pyridoxal phosphate</keyword>
<accession>A0A1I3ZBQ0</accession>